<evidence type="ECO:0000256" key="9">
    <source>
        <dbReference type="ARBA" id="ARBA00022741"/>
    </source>
</evidence>
<dbReference type="GO" id="GO:0000049">
    <property type="term" value="F:tRNA binding"/>
    <property type="evidence" value="ECO:0007669"/>
    <property type="project" value="TreeGrafter"/>
</dbReference>
<keyword evidence="5 13" id="KW-0963">Cytoplasm</keyword>
<evidence type="ECO:0000256" key="8">
    <source>
        <dbReference type="ARBA" id="ARBA00022695"/>
    </source>
</evidence>
<dbReference type="STRING" id="649349.Lbys_1014"/>
<dbReference type="KEGG" id="lby:Lbys_1014"/>
<dbReference type="GO" id="GO:0061710">
    <property type="term" value="F:L-threonylcarbamoyladenylate synthase"/>
    <property type="evidence" value="ECO:0007669"/>
    <property type="project" value="UniProtKB-EC"/>
</dbReference>
<evidence type="ECO:0000259" key="15">
    <source>
        <dbReference type="PROSITE" id="PS51163"/>
    </source>
</evidence>
<feature type="binding site" evidence="14">
    <location>
        <position position="143"/>
    </location>
    <ligand>
        <name>ATP</name>
        <dbReference type="ChEBI" id="CHEBI:30616"/>
    </ligand>
</feature>
<comment type="function">
    <text evidence="13">Required for the formation of a threonylcarbamoyl group on adenosine at position 37 (t(6)A37) in tRNAs that read codons beginning with adenine.</text>
</comment>
<dbReference type="GO" id="GO:0003725">
    <property type="term" value="F:double-stranded RNA binding"/>
    <property type="evidence" value="ECO:0007669"/>
    <property type="project" value="UniProtKB-UniRule"/>
</dbReference>
<evidence type="ECO:0000256" key="10">
    <source>
        <dbReference type="ARBA" id="ARBA00022840"/>
    </source>
</evidence>
<dbReference type="InterPro" id="IPR038385">
    <property type="entry name" value="Sua5/YwlC_C"/>
</dbReference>
<sequence length="314" mass="34240">MTEVGKDIQKAKAILEAGGLVAIPTETVYGLAANALNPKAVAKIFEAKNRPSFDPLIIHISTFAELYKYTSQSLGQLTEIANKFWPGPLTVLLPKRDIIPDVVTSGLERVAVRVPQHELTLSLLSSIDFPLAAPSANPFGYVSPTTAQHVYDQLAGKVDYILDGGPCQVGVESTIIGIEVADLVVYRKGGLAIEDLERNFEGKVRVNDFSASNPSAPGMLKKHYSPDKQVLVYKEGESYDKETAFLRFSSPISGYSYQFVLSESADLAEAAARLFQGLRALDQMPVKTIVIEFVPEVGLGRAINDRLRRTIAEE</sequence>
<dbReference type="Proteomes" id="UP000007435">
    <property type="component" value="Chromosome"/>
</dbReference>
<feature type="binding site" evidence="14">
    <location>
        <position position="135"/>
    </location>
    <ligand>
        <name>ATP</name>
        <dbReference type="ChEBI" id="CHEBI:30616"/>
    </ligand>
</feature>
<organism evidence="16 17">
    <name type="scientific">Leadbetterella byssophila (strain DSM 17132 / JCM 16389 / KACC 11308 / NBRC 106382 / 4M15)</name>
    <dbReference type="NCBI Taxonomy" id="649349"/>
    <lineage>
        <taxon>Bacteria</taxon>
        <taxon>Pseudomonadati</taxon>
        <taxon>Bacteroidota</taxon>
        <taxon>Cytophagia</taxon>
        <taxon>Cytophagales</taxon>
        <taxon>Leadbetterellaceae</taxon>
        <taxon>Leadbetterella</taxon>
    </lineage>
</organism>
<proteinExistence type="inferred from homology"/>
<dbReference type="AlphaFoldDB" id="E4RS92"/>
<dbReference type="Pfam" id="PF01300">
    <property type="entry name" value="Sua5_yciO_yrdC"/>
    <property type="match status" value="1"/>
</dbReference>
<reference evidence="16 17" key="2">
    <citation type="journal article" date="2011" name="Stand. Genomic Sci.">
        <title>Complete genome sequence of Leadbetterella byssophila type strain (4M15).</title>
        <authorList>
            <person name="Abt B."/>
            <person name="Teshima H."/>
            <person name="Lucas S."/>
            <person name="Lapidus A."/>
            <person name="Del Rio T.G."/>
            <person name="Nolan M."/>
            <person name="Tice H."/>
            <person name="Cheng J.F."/>
            <person name="Pitluck S."/>
            <person name="Liolios K."/>
            <person name="Pagani I."/>
            <person name="Ivanova N."/>
            <person name="Mavromatis K."/>
            <person name="Pati A."/>
            <person name="Tapia R."/>
            <person name="Han C."/>
            <person name="Goodwin L."/>
            <person name="Chen A."/>
            <person name="Palaniappan K."/>
            <person name="Land M."/>
            <person name="Hauser L."/>
            <person name="Chang Y.J."/>
            <person name="Jeffries C.D."/>
            <person name="Rohde M."/>
            <person name="Goker M."/>
            <person name="Tindall B.J."/>
            <person name="Detter J.C."/>
            <person name="Woyke T."/>
            <person name="Bristow J."/>
            <person name="Eisen J.A."/>
            <person name="Markowitz V."/>
            <person name="Hugenholtz P."/>
            <person name="Klenk H.P."/>
            <person name="Kyrpides N.C."/>
        </authorList>
    </citation>
    <scope>NUCLEOTIDE SEQUENCE [LARGE SCALE GENOMIC DNA]</scope>
    <source>
        <strain evidence="17">DSM 17132 / JCM 16389 / KACC 11308 / NBRC 106382 / 4M15</strain>
    </source>
</reference>
<dbReference type="RefSeq" id="WP_013407795.1">
    <property type="nucleotide sequence ID" value="NC_014655.1"/>
</dbReference>
<reference key="1">
    <citation type="submission" date="2010-11" db="EMBL/GenBank/DDBJ databases">
        <title>The complete genome of Leadbetterella byssophila DSM 17132.</title>
        <authorList>
            <consortium name="US DOE Joint Genome Institute (JGI-PGF)"/>
            <person name="Lucas S."/>
            <person name="Copeland A."/>
            <person name="Lapidus A."/>
            <person name="Glavina del Rio T."/>
            <person name="Dalin E."/>
            <person name="Tice H."/>
            <person name="Bruce D."/>
            <person name="Goodwin L."/>
            <person name="Pitluck S."/>
            <person name="Kyrpides N."/>
            <person name="Mavromatis K."/>
            <person name="Ivanova N."/>
            <person name="Teshima H."/>
            <person name="Brettin T."/>
            <person name="Detter J.C."/>
            <person name="Han C."/>
            <person name="Tapia R."/>
            <person name="Land M."/>
            <person name="Hauser L."/>
            <person name="Markowitz V."/>
            <person name="Cheng J.-F."/>
            <person name="Hugenholtz P."/>
            <person name="Woyke T."/>
            <person name="Wu D."/>
            <person name="Tindall B."/>
            <person name="Pomrenke H.G."/>
            <person name="Brambilla E."/>
            <person name="Klenk H.-P."/>
            <person name="Eisen J.A."/>
        </authorList>
    </citation>
    <scope>NUCLEOTIDE SEQUENCE [LARGE SCALE GENOMIC DNA]</scope>
    <source>
        <strain>DSM 17132</strain>
    </source>
</reference>
<dbReference type="EMBL" id="CP002305">
    <property type="protein sequence ID" value="ADQ16744.1"/>
    <property type="molecule type" value="Genomic_DNA"/>
</dbReference>
<dbReference type="InterPro" id="IPR050156">
    <property type="entry name" value="TC-AMP_synthase_SUA5"/>
</dbReference>
<evidence type="ECO:0000256" key="3">
    <source>
        <dbReference type="ARBA" id="ARBA00012584"/>
    </source>
</evidence>
<keyword evidence="17" id="KW-1185">Reference proteome</keyword>
<feature type="binding site" evidence="14">
    <location>
        <position position="59"/>
    </location>
    <ligand>
        <name>ATP</name>
        <dbReference type="ChEBI" id="CHEBI:30616"/>
    </ligand>
</feature>
<evidence type="ECO:0000313" key="16">
    <source>
        <dbReference type="EMBL" id="ADQ16744.1"/>
    </source>
</evidence>
<gene>
    <name evidence="16" type="ordered locus">Lbys_1014</name>
</gene>
<evidence type="ECO:0000256" key="14">
    <source>
        <dbReference type="PIRSR" id="PIRSR004930-1"/>
    </source>
</evidence>
<dbReference type="PANTHER" id="PTHR17490:SF16">
    <property type="entry name" value="THREONYLCARBAMOYL-AMP SYNTHASE"/>
    <property type="match status" value="1"/>
</dbReference>
<feature type="binding site" evidence="14">
    <location>
        <position position="187"/>
    </location>
    <ligand>
        <name>ATP</name>
        <dbReference type="ChEBI" id="CHEBI:30616"/>
    </ligand>
</feature>
<dbReference type="SUPFAM" id="SSF55821">
    <property type="entry name" value="YrdC/RibB"/>
    <property type="match status" value="1"/>
</dbReference>
<keyword evidence="9 13" id="KW-0547">Nucleotide-binding</keyword>
<evidence type="ECO:0000256" key="4">
    <source>
        <dbReference type="ARBA" id="ARBA00015492"/>
    </source>
</evidence>
<dbReference type="Gene3D" id="3.90.870.10">
    <property type="entry name" value="DHBP synthase"/>
    <property type="match status" value="1"/>
</dbReference>
<evidence type="ECO:0000256" key="12">
    <source>
        <dbReference type="ARBA" id="ARBA00048366"/>
    </source>
</evidence>
<keyword evidence="6 13" id="KW-0808">Transferase</keyword>
<evidence type="ECO:0000256" key="11">
    <source>
        <dbReference type="ARBA" id="ARBA00029774"/>
    </source>
</evidence>
<evidence type="ECO:0000256" key="1">
    <source>
        <dbReference type="ARBA" id="ARBA00004496"/>
    </source>
</evidence>
<comment type="similarity">
    <text evidence="2 13">Belongs to the SUA5 family.</text>
</comment>
<feature type="binding site" evidence="14">
    <location>
        <position position="27"/>
    </location>
    <ligand>
        <name>L-threonine</name>
        <dbReference type="ChEBI" id="CHEBI:57926"/>
    </ligand>
</feature>
<feature type="binding site" evidence="14">
    <location>
        <position position="224"/>
    </location>
    <ligand>
        <name>ATP</name>
        <dbReference type="ChEBI" id="CHEBI:30616"/>
    </ligand>
</feature>
<keyword evidence="7 13" id="KW-0819">tRNA processing</keyword>
<dbReference type="FunFam" id="3.90.870.10:FF:000009">
    <property type="entry name" value="Threonylcarbamoyl-AMP synthase, putative"/>
    <property type="match status" value="1"/>
</dbReference>
<dbReference type="Pfam" id="PF03481">
    <property type="entry name" value="Sua5_C"/>
    <property type="match status" value="1"/>
</dbReference>
<comment type="subcellular location">
    <subcellularLocation>
        <location evidence="1 13">Cytoplasm</location>
    </subcellularLocation>
</comment>
<dbReference type="NCBIfam" id="TIGR00057">
    <property type="entry name" value="L-threonylcarbamoyladenylate synthase"/>
    <property type="match status" value="1"/>
</dbReference>
<evidence type="ECO:0000256" key="7">
    <source>
        <dbReference type="ARBA" id="ARBA00022694"/>
    </source>
</evidence>
<dbReference type="EC" id="2.7.7.87" evidence="3 13"/>
<dbReference type="GO" id="GO:0005524">
    <property type="term" value="F:ATP binding"/>
    <property type="evidence" value="ECO:0007669"/>
    <property type="project" value="UniProtKB-UniRule"/>
</dbReference>
<keyword evidence="8 13" id="KW-0548">Nucleotidyltransferase</keyword>
<comment type="catalytic activity">
    <reaction evidence="12 13">
        <text>L-threonine + hydrogencarbonate + ATP = L-threonylcarbamoyladenylate + diphosphate + H2O</text>
        <dbReference type="Rhea" id="RHEA:36407"/>
        <dbReference type="ChEBI" id="CHEBI:15377"/>
        <dbReference type="ChEBI" id="CHEBI:17544"/>
        <dbReference type="ChEBI" id="CHEBI:30616"/>
        <dbReference type="ChEBI" id="CHEBI:33019"/>
        <dbReference type="ChEBI" id="CHEBI:57926"/>
        <dbReference type="ChEBI" id="CHEBI:73682"/>
        <dbReference type="EC" id="2.7.7.87"/>
    </reaction>
</comment>
<dbReference type="GO" id="GO:0008033">
    <property type="term" value="P:tRNA processing"/>
    <property type="evidence" value="ECO:0007669"/>
    <property type="project" value="UniProtKB-KW"/>
</dbReference>
<accession>E4RS92</accession>
<dbReference type="OrthoDB" id="9814580at2"/>
<dbReference type="eggNOG" id="COG0009">
    <property type="taxonomic scope" value="Bacteria"/>
</dbReference>
<dbReference type="HOGENOM" id="CLU_031397_0_0_10"/>
<feature type="binding site" evidence="14">
    <location>
        <position position="133"/>
    </location>
    <ligand>
        <name>L-threonine</name>
        <dbReference type="ChEBI" id="CHEBI:57926"/>
    </ligand>
</feature>
<feature type="binding site" evidence="14">
    <location>
        <position position="50"/>
    </location>
    <ligand>
        <name>ATP</name>
        <dbReference type="ChEBI" id="CHEBI:30616"/>
    </ligand>
</feature>
<dbReference type="GO" id="GO:0006450">
    <property type="term" value="P:regulation of translational fidelity"/>
    <property type="evidence" value="ECO:0007669"/>
    <property type="project" value="TreeGrafter"/>
</dbReference>
<evidence type="ECO:0000256" key="2">
    <source>
        <dbReference type="ARBA" id="ARBA00007663"/>
    </source>
</evidence>
<name>E4RS92_LEAB4</name>
<evidence type="ECO:0000256" key="6">
    <source>
        <dbReference type="ARBA" id="ARBA00022679"/>
    </source>
</evidence>
<evidence type="ECO:0000256" key="5">
    <source>
        <dbReference type="ARBA" id="ARBA00022490"/>
    </source>
</evidence>
<dbReference type="InterPro" id="IPR005145">
    <property type="entry name" value="Sua5_C"/>
</dbReference>
<dbReference type="InterPro" id="IPR017945">
    <property type="entry name" value="DHBP_synth_RibB-like_a/b_dom"/>
</dbReference>
<protein>
    <recommendedName>
        <fullName evidence="4 13">Threonylcarbamoyl-AMP synthase</fullName>
        <shortName evidence="13">TC-AMP synthase</shortName>
        <ecNumber evidence="3 13">2.7.7.87</ecNumber>
    </recommendedName>
    <alternativeName>
        <fullName evidence="11 13">L-threonylcarbamoyladenylate synthase</fullName>
    </alternativeName>
</protein>
<dbReference type="PIRSF" id="PIRSF004930">
    <property type="entry name" value="Tln_factor_SUA5"/>
    <property type="match status" value="1"/>
</dbReference>
<evidence type="ECO:0000313" key="17">
    <source>
        <dbReference type="Proteomes" id="UP000007435"/>
    </source>
</evidence>
<evidence type="ECO:0000256" key="13">
    <source>
        <dbReference type="PIRNR" id="PIRNR004930"/>
    </source>
</evidence>
<feature type="domain" description="YrdC-like" evidence="15">
    <location>
        <begin position="5"/>
        <end position="191"/>
    </location>
</feature>
<dbReference type="GO" id="GO:0005737">
    <property type="term" value="C:cytoplasm"/>
    <property type="evidence" value="ECO:0007669"/>
    <property type="project" value="UniProtKB-SubCell"/>
</dbReference>
<dbReference type="InterPro" id="IPR010923">
    <property type="entry name" value="T(6)A37_SUA5"/>
</dbReference>
<keyword evidence="10 13" id="KW-0067">ATP-binding</keyword>
<dbReference type="InterPro" id="IPR006070">
    <property type="entry name" value="Sua5-like_dom"/>
</dbReference>
<feature type="binding site" evidence="14">
    <location>
        <position position="113"/>
    </location>
    <ligand>
        <name>L-threonine</name>
        <dbReference type="ChEBI" id="CHEBI:57926"/>
    </ligand>
</feature>
<dbReference type="Gene3D" id="3.40.50.11030">
    <property type="entry name" value="Threonylcarbamoyl-AMP synthase, C-terminal domain"/>
    <property type="match status" value="1"/>
</dbReference>
<feature type="binding site" evidence="14">
    <location>
        <position position="173"/>
    </location>
    <ligand>
        <name>L-threonine</name>
        <dbReference type="ChEBI" id="CHEBI:57926"/>
    </ligand>
</feature>
<dbReference type="PROSITE" id="PS51163">
    <property type="entry name" value="YRDC"/>
    <property type="match status" value="1"/>
</dbReference>
<dbReference type="PANTHER" id="PTHR17490">
    <property type="entry name" value="SUA5"/>
    <property type="match status" value="1"/>
</dbReference>